<accession>A0AAU9XNR7</accession>
<dbReference type="Proteomes" id="UP001159428">
    <property type="component" value="Unassembled WGS sequence"/>
</dbReference>
<proteinExistence type="predicted"/>
<gene>
    <name evidence="1" type="ORF">PMEA_00027420</name>
</gene>
<organism evidence="1 2">
    <name type="scientific">Pocillopora meandrina</name>
    <dbReference type="NCBI Taxonomy" id="46732"/>
    <lineage>
        <taxon>Eukaryota</taxon>
        <taxon>Metazoa</taxon>
        <taxon>Cnidaria</taxon>
        <taxon>Anthozoa</taxon>
        <taxon>Hexacorallia</taxon>
        <taxon>Scleractinia</taxon>
        <taxon>Astrocoeniina</taxon>
        <taxon>Pocilloporidae</taxon>
        <taxon>Pocillopora</taxon>
    </lineage>
</organism>
<protein>
    <submittedName>
        <fullName evidence="1">Uncharacterized protein</fullName>
    </submittedName>
</protein>
<evidence type="ECO:0000313" key="1">
    <source>
        <dbReference type="EMBL" id="CAH3154153.1"/>
    </source>
</evidence>
<reference evidence="1 2" key="1">
    <citation type="submission" date="2022-05" db="EMBL/GenBank/DDBJ databases">
        <authorList>
            <consortium name="Genoscope - CEA"/>
            <person name="William W."/>
        </authorList>
    </citation>
    <scope>NUCLEOTIDE SEQUENCE [LARGE SCALE GENOMIC DNA]</scope>
</reference>
<evidence type="ECO:0000313" key="2">
    <source>
        <dbReference type="Proteomes" id="UP001159428"/>
    </source>
</evidence>
<dbReference type="EMBL" id="CALNXJ010000055">
    <property type="protein sequence ID" value="CAH3154153.1"/>
    <property type="molecule type" value="Genomic_DNA"/>
</dbReference>
<name>A0AAU9XNR7_9CNID</name>
<dbReference type="AlphaFoldDB" id="A0AAU9XNR7"/>
<sequence>MRRTSFLAQMWRRFIEGVETKAALVKRFYELKVAFFSLLKGRRRKEHRTACEDNISAAANAPQPNYPSDGWYGDIKRTSFFTRVEMNNHIAKSGKNIDSSKSHSVSTSVRKATTFLNHDEYF</sequence>
<keyword evidence="2" id="KW-1185">Reference proteome</keyword>
<comment type="caution">
    <text evidence="1">The sequence shown here is derived from an EMBL/GenBank/DDBJ whole genome shotgun (WGS) entry which is preliminary data.</text>
</comment>